<organism evidence="2 3">
    <name type="scientific">Prauserella halophila</name>
    <dbReference type="NCBI Taxonomy" id="185641"/>
    <lineage>
        <taxon>Bacteria</taxon>
        <taxon>Bacillati</taxon>
        <taxon>Actinomycetota</taxon>
        <taxon>Actinomycetes</taxon>
        <taxon>Pseudonocardiales</taxon>
        <taxon>Pseudonocardiaceae</taxon>
        <taxon>Prauserella</taxon>
    </lineage>
</organism>
<sequence length="262" mass="27782">MSVEQLAETIGRVLDQLAAARAALAHASQTTVEVRDMYAHCLDGAHDPDAAQTPGVAAEAAEQVDQQHGRLAQIEQMLRGYLDQLGATVAPLAARGSDHPPATPAPAPAEPAPVPDDVAPDGSRYPAAAGWCADLLPPRVRAGQGLDRTVGYVDGVLTPLTSGKDGTWTPAVQRRLATLGLPAPTVQRLGHHVEMKAAEQLVMSGRQHSEVVINNEPCRARNRVMLGCREVLPRYLPAEHTVTVHGTTETGQPFTQTYEGTA</sequence>
<feature type="region of interest" description="Disordered" evidence="1">
    <location>
        <begin position="93"/>
        <end position="116"/>
    </location>
</feature>
<proteinExistence type="predicted"/>
<evidence type="ECO:0000313" key="2">
    <source>
        <dbReference type="EMBL" id="GAA1232671.1"/>
    </source>
</evidence>
<name>A0ABP4GP83_9PSEU</name>
<accession>A0ABP4GP83</accession>
<gene>
    <name evidence="2" type="ORF">GCM10009676_14890</name>
</gene>
<dbReference type="RefSeq" id="WP_253863737.1">
    <property type="nucleotide sequence ID" value="NZ_BAAALN010000005.1"/>
</dbReference>
<comment type="caution">
    <text evidence="2">The sequence shown here is derived from an EMBL/GenBank/DDBJ whole genome shotgun (WGS) entry which is preliminary data.</text>
</comment>
<dbReference type="Proteomes" id="UP001500653">
    <property type="component" value="Unassembled WGS sequence"/>
</dbReference>
<keyword evidence="3" id="KW-1185">Reference proteome</keyword>
<feature type="compositionally biased region" description="Pro residues" evidence="1">
    <location>
        <begin position="101"/>
        <end position="114"/>
    </location>
</feature>
<evidence type="ECO:0000313" key="3">
    <source>
        <dbReference type="Proteomes" id="UP001500653"/>
    </source>
</evidence>
<evidence type="ECO:0000256" key="1">
    <source>
        <dbReference type="SAM" id="MobiDB-lite"/>
    </source>
</evidence>
<protein>
    <submittedName>
        <fullName evidence="2">SCP1.201-like deaminase</fullName>
    </submittedName>
</protein>
<dbReference type="EMBL" id="BAAALN010000005">
    <property type="protein sequence ID" value="GAA1232671.1"/>
    <property type="molecule type" value="Genomic_DNA"/>
</dbReference>
<reference evidence="3" key="1">
    <citation type="journal article" date="2019" name="Int. J. Syst. Evol. Microbiol.">
        <title>The Global Catalogue of Microorganisms (GCM) 10K type strain sequencing project: providing services to taxonomists for standard genome sequencing and annotation.</title>
        <authorList>
            <consortium name="The Broad Institute Genomics Platform"/>
            <consortium name="The Broad Institute Genome Sequencing Center for Infectious Disease"/>
            <person name="Wu L."/>
            <person name="Ma J."/>
        </authorList>
    </citation>
    <scope>NUCLEOTIDE SEQUENCE [LARGE SCALE GENOMIC DNA]</scope>
    <source>
        <strain evidence="3">JCM 13023</strain>
    </source>
</reference>
<dbReference type="Pfam" id="PF14428">
    <property type="entry name" value="DddA-like"/>
    <property type="match status" value="1"/>
</dbReference>
<dbReference type="InterPro" id="IPR032724">
    <property type="entry name" value="SCP1.201-like"/>
</dbReference>